<dbReference type="KEGG" id="fae:FAES_pFAES01006"/>
<organism evidence="2 3">
    <name type="scientific">Fibrella aestuarina BUZ 2</name>
    <dbReference type="NCBI Taxonomy" id="1166018"/>
    <lineage>
        <taxon>Bacteria</taxon>
        <taxon>Pseudomonadati</taxon>
        <taxon>Bacteroidota</taxon>
        <taxon>Cytophagia</taxon>
        <taxon>Cytophagales</taxon>
        <taxon>Spirosomataceae</taxon>
        <taxon>Fibrella</taxon>
    </lineage>
</organism>
<feature type="chain" id="PRO_5003630256" evidence="1">
    <location>
        <begin position="22"/>
        <end position="128"/>
    </location>
</feature>
<protein>
    <submittedName>
        <fullName evidence="2">Uncharacterized protein</fullName>
    </submittedName>
</protein>
<sequence length="128" mass="14097">MKSIVAIVLACLMLGSSMLPGLSIDQSARWGELVQHYAQHRKADPTLSFTDFIAMHYGANSEHQKHPKHSHHNLPSAGHSVSVYAPGALRLIPAFTQQVVIALKTTFSHKADLYSFLAVFGLINPPRR</sequence>
<proteinExistence type="predicted"/>
<reference evidence="2 3" key="1">
    <citation type="journal article" date="2012" name="J. Bacteriol.">
        <title>Genome Sequence of Fibrella aestuarina BUZ 2T, a Filamentous Marine Bacterium.</title>
        <authorList>
            <person name="Filippini M."/>
            <person name="Qi W."/>
            <person name="Blom J."/>
            <person name="Goesmann A."/>
            <person name="Smits T.H."/>
            <person name="Bagheri H.C."/>
        </authorList>
    </citation>
    <scope>NUCLEOTIDE SEQUENCE [LARGE SCALE GENOMIC DNA]</scope>
    <source>
        <strain evidence="3">BUZ 2T</strain>
        <plasmid evidence="2 3">pFAES01</plasmid>
    </source>
</reference>
<name>I0KH97_9BACT</name>
<accession>I0KH97</accession>
<evidence type="ECO:0000313" key="3">
    <source>
        <dbReference type="Proteomes" id="UP000011058"/>
    </source>
</evidence>
<keyword evidence="3" id="KW-1185">Reference proteome</keyword>
<evidence type="ECO:0000313" key="2">
    <source>
        <dbReference type="EMBL" id="CCH03500.1"/>
    </source>
</evidence>
<evidence type="ECO:0000256" key="1">
    <source>
        <dbReference type="SAM" id="SignalP"/>
    </source>
</evidence>
<dbReference type="OrthoDB" id="825489at2"/>
<dbReference type="AlphaFoldDB" id="I0KH97"/>
<dbReference type="HOGENOM" id="CLU_1958195_0_0_10"/>
<keyword evidence="2" id="KW-0614">Plasmid</keyword>
<dbReference type="RefSeq" id="WP_015056680.1">
    <property type="nucleotide sequence ID" value="NC_019012.1"/>
</dbReference>
<feature type="signal peptide" evidence="1">
    <location>
        <begin position="1"/>
        <end position="21"/>
    </location>
</feature>
<dbReference type="EMBL" id="HE796684">
    <property type="protein sequence ID" value="CCH03500.1"/>
    <property type="molecule type" value="Genomic_DNA"/>
</dbReference>
<keyword evidence="1" id="KW-0732">Signal</keyword>
<gene>
    <name evidence="2" type="ORF">FAES_pFAES01006</name>
</gene>
<dbReference type="PATRIC" id="fig|1166018.3.peg.5622"/>
<dbReference type="eggNOG" id="ENOG5032UMP">
    <property type="taxonomic scope" value="Bacteria"/>
</dbReference>
<dbReference type="Proteomes" id="UP000011058">
    <property type="component" value="Plasmid pFAES01"/>
</dbReference>
<geneLocation type="plasmid" evidence="2 3">
    <name>pFAES01</name>
</geneLocation>